<gene>
    <name evidence="1" type="ORF">QR98_0029440</name>
</gene>
<proteinExistence type="predicted"/>
<name>A0A132A1P6_SARSC</name>
<dbReference type="Proteomes" id="UP000616769">
    <property type="component" value="Unassembled WGS sequence"/>
</dbReference>
<accession>A0A132A1P6</accession>
<evidence type="ECO:0000313" key="2">
    <source>
        <dbReference type="Proteomes" id="UP000616769"/>
    </source>
</evidence>
<evidence type="ECO:0000313" key="1">
    <source>
        <dbReference type="EMBL" id="KPM04495.1"/>
    </source>
</evidence>
<dbReference type="VEuPathDB" id="VectorBase:SSCA002928"/>
<dbReference type="EMBL" id="JXLN01009042">
    <property type="protein sequence ID" value="KPM04495.1"/>
    <property type="molecule type" value="Genomic_DNA"/>
</dbReference>
<reference evidence="1 2" key="1">
    <citation type="journal article" date="2015" name="Parasit. Vectors">
        <title>Draft genome of the scabies mite.</title>
        <authorList>
            <person name="Rider S.D.Jr."/>
            <person name="Morgan M.S."/>
            <person name="Arlian L.G."/>
        </authorList>
    </citation>
    <scope>NUCLEOTIDE SEQUENCE [LARGE SCALE GENOMIC DNA]</scope>
    <source>
        <strain evidence="1">Arlian Lab</strain>
    </source>
</reference>
<sequence>MKMLPMPMMLKTLMRKRSMWMRVKIYDHVNFEWIFGLTSEEDSLDHVHCPPSTTRPYDRLRSVLICLY</sequence>
<organism evidence="1 2">
    <name type="scientific">Sarcoptes scabiei</name>
    <name type="common">Itch mite</name>
    <name type="synonym">Acarus scabiei</name>
    <dbReference type="NCBI Taxonomy" id="52283"/>
    <lineage>
        <taxon>Eukaryota</taxon>
        <taxon>Metazoa</taxon>
        <taxon>Ecdysozoa</taxon>
        <taxon>Arthropoda</taxon>
        <taxon>Chelicerata</taxon>
        <taxon>Arachnida</taxon>
        <taxon>Acari</taxon>
        <taxon>Acariformes</taxon>
        <taxon>Sarcoptiformes</taxon>
        <taxon>Astigmata</taxon>
        <taxon>Psoroptidia</taxon>
        <taxon>Sarcoptoidea</taxon>
        <taxon>Sarcoptidae</taxon>
        <taxon>Sarcoptinae</taxon>
        <taxon>Sarcoptes</taxon>
    </lineage>
</organism>
<dbReference type="AlphaFoldDB" id="A0A132A1P6"/>
<comment type="caution">
    <text evidence="1">The sequence shown here is derived from an EMBL/GenBank/DDBJ whole genome shotgun (WGS) entry which is preliminary data.</text>
</comment>
<protein>
    <submittedName>
        <fullName evidence="1">Uncharacterized protein</fullName>
    </submittedName>
</protein>